<accession>A0A178U5X0</accession>
<sequence>MHRGDSGGDGMNALTVRSDPSYSYILLWDICLNGIIRRLWAGKPNCKTRGY</sequence>
<geneLocation type="mitochondrion" evidence="1"/>
<evidence type="ECO:0000313" key="1">
    <source>
        <dbReference type="EMBL" id="OAO89233.1"/>
    </source>
</evidence>
<gene>
    <name evidence="1" type="ORF">AXX17_ATUG02580</name>
</gene>
<comment type="caution">
    <text evidence="1">The sequence shown here is derived from an EMBL/GenBank/DDBJ whole genome shotgun (WGS) entry which is preliminary data.</text>
</comment>
<proteinExistence type="predicted"/>
<dbReference type="Proteomes" id="UP000078284">
    <property type="component" value="Unassembled WGS sequence"/>
</dbReference>
<name>A0A178U5X0_ARATH</name>
<keyword evidence="1" id="KW-0496">Mitochondrion</keyword>
<protein>
    <submittedName>
        <fullName evidence="1">Uncharacterized protein</fullName>
    </submittedName>
</protein>
<evidence type="ECO:0000313" key="2">
    <source>
        <dbReference type="Proteomes" id="UP000078284"/>
    </source>
</evidence>
<dbReference type="EMBL" id="LUHQ01000019">
    <property type="protein sequence ID" value="OAO89233.1"/>
    <property type="molecule type" value="Genomic_DNA"/>
</dbReference>
<dbReference type="AlphaFoldDB" id="A0A178U5X0"/>
<reference evidence="2" key="1">
    <citation type="journal article" date="2016" name="Proc. Natl. Acad. Sci. U.S.A.">
        <title>Chromosome-level assembly of Arabidopsis thaliana Ler reveals the extent of translocation and inversion polymorphisms.</title>
        <authorList>
            <person name="Zapata L."/>
            <person name="Ding J."/>
            <person name="Willing E.M."/>
            <person name="Hartwig B."/>
            <person name="Bezdan D."/>
            <person name="Jiao W.B."/>
            <person name="Patel V."/>
            <person name="Velikkakam James G."/>
            <person name="Koornneef M."/>
            <person name="Ossowski S."/>
            <person name="Schneeberger K."/>
        </authorList>
    </citation>
    <scope>NUCLEOTIDE SEQUENCE [LARGE SCALE GENOMIC DNA]</scope>
    <source>
        <strain evidence="2">cv. Landsberg erecta</strain>
    </source>
</reference>
<organism evidence="1 2">
    <name type="scientific">Arabidopsis thaliana</name>
    <name type="common">Mouse-ear cress</name>
    <dbReference type="NCBI Taxonomy" id="3702"/>
    <lineage>
        <taxon>Eukaryota</taxon>
        <taxon>Viridiplantae</taxon>
        <taxon>Streptophyta</taxon>
        <taxon>Embryophyta</taxon>
        <taxon>Tracheophyta</taxon>
        <taxon>Spermatophyta</taxon>
        <taxon>Magnoliopsida</taxon>
        <taxon>eudicotyledons</taxon>
        <taxon>Gunneridae</taxon>
        <taxon>Pentapetalae</taxon>
        <taxon>rosids</taxon>
        <taxon>malvids</taxon>
        <taxon>Brassicales</taxon>
        <taxon>Brassicaceae</taxon>
        <taxon>Camelineae</taxon>
        <taxon>Arabidopsis</taxon>
    </lineage>
</organism>